<feature type="domain" description="Signal transduction histidine kinase internal region" evidence="2">
    <location>
        <begin position="59"/>
        <end position="129"/>
    </location>
</feature>
<dbReference type="InterPro" id="IPR010559">
    <property type="entry name" value="Sig_transdc_His_kin_internal"/>
</dbReference>
<reference evidence="3 4" key="1">
    <citation type="submission" date="2017-05" db="EMBL/GenBank/DDBJ databases">
        <authorList>
            <person name="Varghese N."/>
            <person name="Submissions S."/>
        </authorList>
    </citation>
    <scope>NUCLEOTIDE SEQUENCE [LARGE SCALE GENOMIC DNA]</scope>
    <source>
        <strain evidence="3 4">DSM 19382</strain>
    </source>
</reference>
<organism evidence="3 4">
    <name type="scientific">Flavobacterium resistens</name>
    <dbReference type="NCBI Taxonomy" id="443612"/>
    <lineage>
        <taxon>Bacteria</taxon>
        <taxon>Pseudomonadati</taxon>
        <taxon>Bacteroidota</taxon>
        <taxon>Flavobacteriia</taxon>
        <taxon>Flavobacteriales</taxon>
        <taxon>Flavobacteriaceae</taxon>
        <taxon>Flavobacterium</taxon>
    </lineage>
</organism>
<dbReference type="GO" id="GO:0000155">
    <property type="term" value="F:phosphorelay sensor kinase activity"/>
    <property type="evidence" value="ECO:0007669"/>
    <property type="project" value="InterPro"/>
</dbReference>
<dbReference type="GO" id="GO:0016020">
    <property type="term" value="C:membrane"/>
    <property type="evidence" value="ECO:0007669"/>
    <property type="project" value="InterPro"/>
</dbReference>
<dbReference type="PANTHER" id="PTHR34220:SF7">
    <property type="entry name" value="SENSOR HISTIDINE KINASE YPDA"/>
    <property type="match status" value="1"/>
</dbReference>
<dbReference type="Pfam" id="PF06580">
    <property type="entry name" value="His_kinase"/>
    <property type="match status" value="1"/>
</dbReference>
<dbReference type="AlphaFoldDB" id="A0A521ECU3"/>
<dbReference type="PANTHER" id="PTHR34220">
    <property type="entry name" value="SENSOR HISTIDINE KINASE YPDA"/>
    <property type="match status" value="1"/>
</dbReference>
<name>A0A521ECU3_9FLAO</name>
<keyword evidence="1" id="KW-1133">Transmembrane helix</keyword>
<protein>
    <submittedName>
        <fullName evidence="3">Histidine kinase</fullName>
    </submittedName>
</protein>
<evidence type="ECO:0000313" key="3">
    <source>
        <dbReference type="EMBL" id="SMO81281.1"/>
    </source>
</evidence>
<evidence type="ECO:0000259" key="2">
    <source>
        <dbReference type="Pfam" id="PF06580"/>
    </source>
</evidence>
<accession>A0A521ECU3</accession>
<sequence length="258" mass="29810">MGVLNMQQNNTTTFIFLAILLLLVVIICFMIYQLVQAKKAKDDAEKSFYALEVKVNDLQLETLESKLNPHLFKNILNSIQSHAYQTYFALDKLANVLDYILYESKKKFVTAKEEIDFALNLIEINKIKISPLFELKIKTNINKEDKLYDQPLLAPLISIDLIENAFKHADLQSADAFISVVFEFKDNAFFMTVSNKISDKKVLKKERSGFGHATLEHRLRIIYKNNFKLDKFVENDVYIAHLKIDLLGYKTEMLASGR</sequence>
<dbReference type="EMBL" id="FXTA01000004">
    <property type="protein sequence ID" value="SMO81281.1"/>
    <property type="molecule type" value="Genomic_DNA"/>
</dbReference>
<proteinExistence type="predicted"/>
<dbReference type="Proteomes" id="UP000317289">
    <property type="component" value="Unassembled WGS sequence"/>
</dbReference>
<dbReference type="InterPro" id="IPR050640">
    <property type="entry name" value="Bact_2-comp_sensor_kinase"/>
</dbReference>
<keyword evidence="3" id="KW-0808">Transferase</keyword>
<evidence type="ECO:0000313" key="4">
    <source>
        <dbReference type="Proteomes" id="UP000317289"/>
    </source>
</evidence>
<keyword evidence="1" id="KW-0472">Membrane</keyword>
<gene>
    <name evidence="3" type="ORF">SAMN06265349_104332</name>
</gene>
<keyword evidence="1" id="KW-0812">Transmembrane</keyword>
<keyword evidence="3" id="KW-0418">Kinase</keyword>
<evidence type="ECO:0000256" key="1">
    <source>
        <dbReference type="SAM" id="Phobius"/>
    </source>
</evidence>
<feature type="transmembrane region" description="Helical" evidence="1">
    <location>
        <begin position="12"/>
        <end position="32"/>
    </location>
</feature>